<evidence type="ECO:0008006" key="5">
    <source>
        <dbReference type="Google" id="ProtNLM"/>
    </source>
</evidence>
<evidence type="ECO:0000313" key="4">
    <source>
        <dbReference type="Proteomes" id="UP001319080"/>
    </source>
</evidence>
<gene>
    <name evidence="3" type="ORF">KK062_17640</name>
</gene>
<feature type="compositionally biased region" description="Basic and acidic residues" evidence="1">
    <location>
        <begin position="293"/>
        <end position="303"/>
    </location>
</feature>
<proteinExistence type="predicted"/>
<reference evidence="3 4" key="1">
    <citation type="submission" date="2021-05" db="EMBL/GenBank/DDBJ databases">
        <title>A Polyphasic approach of four new species of the genus Ohtaekwangia: Ohtaekwangia histidinii sp. nov., Ohtaekwangia cretensis sp. nov., Ohtaekwangia indiensis sp. nov., Ohtaekwangia reichenbachii sp. nov. from diverse environment.</title>
        <authorList>
            <person name="Octaviana S."/>
        </authorList>
    </citation>
    <scope>NUCLEOTIDE SEQUENCE [LARGE SCALE GENOMIC DNA]</scope>
    <source>
        <strain evidence="3 4">PWU5</strain>
    </source>
</reference>
<dbReference type="EMBL" id="JAHESE010000019">
    <property type="protein sequence ID" value="MBT1710073.1"/>
    <property type="molecule type" value="Genomic_DNA"/>
</dbReference>
<sequence length="336" mass="38607">MLRAFFVLFICSLFLTACTQRMICPAYQSAFIYDKDALRKQFSYFQDDSTPKVLTASKNKYLIAEPTSYRKKIRSMQTVPMKNVYVQVPDSLKEGYDSLGLNGEDGVVPGAELDLAARSVIDSIYIEDVPQDTTSEEAEGDSIYVITKDKELRMLRYEYSDTAHIDPATGKMIKSTPKYVVTEITFNVEQDNYMWYLRNYLVLPDVRLAKLGQAETAKEEKAAKKKGGFFKNLFKKKQKEQPADSVVAPEPRDDDFDYVDEEEQQKQVDSQLSQPEPEKEKKGLFKRKKKKEPKPETDEPEKPAKKKKEKKSKKKADEDQPEETPAEEKEESDDGF</sequence>
<evidence type="ECO:0000313" key="3">
    <source>
        <dbReference type="EMBL" id="MBT1710073.1"/>
    </source>
</evidence>
<protein>
    <recommendedName>
        <fullName evidence="5">Lipoprotein</fullName>
    </recommendedName>
</protein>
<comment type="caution">
    <text evidence="3">The sequence shown here is derived from an EMBL/GenBank/DDBJ whole genome shotgun (WGS) entry which is preliminary data.</text>
</comment>
<organism evidence="3 4">
    <name type="scientific">Dawidia cretensis</name>
    <dbReference type="NCBI Taxonomy" id="2782350"/>
    <lineage>
        <taxon>Bacteria</taxon>
        <taxon>Pseudomonadati</taxon>
        <taxon>Bacteroidota</taxon>
        <taxon>Cytophagia</taxon>
        <taxon>Cytophagales</taxon>
        <taxon>Chryseotaleaceae</taxon>
        <taxon>Dawidia</taxon>
    </lineage>
</organism>
<evidence type="ECO:0000256" key="2">
    <source>
        <dbReference type="SAM" id="SignalP"/>
    </source>
</evidence>
<feature type="compositionally biased region" description="Acidic residues" evidence="1">
    <location>
        <begin position="319"/>
        <end position="336"/>
    </location>
</feature>
<feature type="signal peptide" evidence="2">
    <location>
        <begin position="1"/>
        <end position="17"/>
    </location>
</feature>
<evidence type="ECO:0000256" key="1">
    <source>
        <dbReference type="SAM" id="MobiDB-lite"/>
    </source>
</evidence>
<dbReference type="Proteomes" id="UP001319080">
    <property type="component" value="Unassembled WGS sequence"/>
</dbReference>
<dbReference type="RefSeq" id="WP_254085650.1">
    <property type="nucleotide sequence ID" value="NZ_JAHESE010000019.1"/>
</dbReference>
<keyword evidence="2" id="KW-0732">Signal</keyword>
<name>A0AAP2E165_9BACT</name>
<keyword evidence="4" id="KW-1185">Reference proteome</keyword>
<feature type="compositionally biased region" description="Basic residues" evidence="1">
    <location>
        <begin position="304"/>
        <end position="314"/>
    </location>
</feature>
<dbReference type="PROSITE" id="PS51257">
    <property type="entry name" value="PROKAR_LIPOPROTEIN"/>
    <property type="match status" value="1"/>
</dbReference>
<feature type="chain" id="PRO_5042824863" description="Lipoprotein" evidence="2">
    <location>
        <begin position="18"/>
        <end position="336"/>
    </location>
</feature>
<accession>A0AAP2E165</accession>
<feature type="compositionally biased region" description="Acidic residues" evidence="1">
    <location>
        <begin position="252"/>
        <end position="263"/>
    </location>
</feature>
<feature type="region of interest" description="Disordered" evidence="1">
    <location>
        <begin position="233"/>
        <end position="336"/>
    </location>
</feature>
<dbReference type="AlphaFoldDB" id="A0AAP2E165"/>